<dbReference type="VEuPathDB" id="FungiDB:PAAG_12061"/>
<dbReference type="AlphaFoldDB" id="A0A0A2V159"/>
<accession>A0A0A2V159</accession>
<dbReference type="HOGENOM" id="CLU_2334194_0_0_1"/>
<dbReference type="Proteomes" id="UP000002059">
    <property type="component" value="Partially assembled WGS sequence"/>
</dbReference>
<dbReference type="KEGG" id="pbl:PAAG_12061"/>
<dbReference type="RefSeq" id="XP_015702751.1">
    <property type="nucleotide sequence ID" value="XM_015847601.1"/>
</dbReference>
<evidence type="ECO:0000313" key="1">
    <source>
        <dbReference type="EMBL" id="KGQ01203.1"/>
    </source>
</evidence>
<dbReference type="EMBL" id="KN294006">
    <property type="protein sequence ID" value="KGQ01203.1"/>
    <property type="molecule type" value="Genomic_DNA"/>
</dbReference>
<sequence>MELREGMMGSQASTDDLMNLSPGAVTPSAHHIKLINQTEINQLREQGLCLKCRVRDHMIKSYLFKPPRHPATLMIAKMISKLVLNNDNMDISENSGKRVTSIKRHWKK</sequence>
<evidence type="ECO:0000313" key="2">
    <source>
        <dbReference type="Proteomes" id="UP000002059"/>
    </source>
</evidence>
<keyword evidence="2" id="KW-1185">Reference proteome</keyword>
<name>A0A0A2V159_PARBA</name>
<reference evidence="1 2" key="1">
    <citation type="journal article" date="2011" name="PLoS Genet.">
        <title>Comparative genomic analysis of human fungal pathogens causing paracoccidioidomycosis.</title>
        <authorList>
            <person name="Desjardins C.A."/>
            <person name="Champion M.D."/>
            <person name="Holder J.W."/>
            <person name="Muszewska A."/>
            <person name="Goldberg J."/>
            <person name="Bailao A.M."/>
            <person name="Brigido M.M."/>
            <person name="Ferreira M.E."/>
            <person name="Garcia A.M."/>
            <person name="Grynberg M."/>
            <person name="Gujja S."/>
            <person name="Heiman D.I."/>
            <person name="Henn M.R."/>
            <person name="Kodira C.D."/>
            <person name="Leon-Narvaez H."/>
            <person name="Longo L.V."/>
            <person name="Ma L.J."/>
            <person name="Malavazi I."/>
            <person name="Matsuo A.L."/>
            <person name="Morais F.V."/>
            <person name="Pereira M."/>
            <person name="Rodriguez-Brito S."/>
            <person name="Sakthikumar S."/>
            <person name="Salem-Izacc S.M."/>
            <person name="Sykes S.M."/>
            <person name="Teixeira M.M."/>
            <person name="Vallejo M.C."/>
            <person name="Walter M.E."/>
            <person name="Yandava C."/>
            <person name="Young S."/>
            <person name="Zeng Q."/>
            <person name="Zucker J."/>
            <person name="Felipe M.S."/>
            <person name="Goldman G.H."/>
            <person name="Haas B.J."/>
            <person name="McEwen J.G."/>
            <person name="Nino-Vega G."/>
            <person name="Puccia R."/>
            <person name="San-Blas G."/>
            <person name="Soares C.M."/>
            <person name="Birren B.W."/>
            <person name="Cuomo C.A."/>
        </authorList>
    </citation>
    <scope>NUCLEOTIDE SEQUENCE [LARGE SCALE GENOMIC DNA]</scope>
    <source>
        <strain evidence="2">ATCC MYA-826 / Pb01</strain>
    </source>
</reference>
<proteinExistence type="predicted"/>
<organism evidence="1 2">
    <name type="scientific">Paracoccidioides lutzii (strain ATCC MYA-826 / Pb01)</name>
    <name type="common">Paracoccidioides brasiliensis</name>
    <dbReference type="NCBI Taxonomy" id="502779"/>
    <lineage>
        <taxon>Eukaryota</taxon>
        <taxon>Fungi</taxon>
        <taxon>Dikarya</taxon>
        <taxon>Ascomycota</taxon>
        <taxon>Pezizomycotina</taxon>
        <taxon>Eurotiomycetes</taxon>
        <taxon>Eurotiomycetidae</taxon>
        <taxon>Onygenales</taxon>
        <taxon>Ajellomycetaceae</taxon>
        <taxon>Paracoccidioides</taxon>
    </lineage>
</organism>
<protein>
    <submittedName>
        <fullName evidence="1">Uncharacterized protein</fullName>
    </submittedName>
</protein>
<gene>
    <name evidence="1" type="ORF">PAAG_12061</name>
</gene>
<dbReference type="GeneID" id="26970843"/>